<dbReference type="Pfam" id="PF21938">
    <property type="entry name" value="CAP_N"/>
    <property type="match status" value="1"/>
</dbReference>
<dbReference type="Gene3D" id="1.25.40.330">
    <property type="entry name" value="Adenylate cyclase-associated CAP, N-terminal domain"/>
    <property type="match status" value="1"/>
</dbReference>
<gene>
    <name evidence="4" type="ORF">M8C21_003537</name>
</gene>
<dbReference type="FunFam" id="1.25.40.330:FF:000001">
    <property type="entry name" value="Adenylyl cyclase-associated protein"/>
    <property type="match status" value="1"/>
</dbReference>
<feature type="non-terminal residue" evidence="4">
    <location>
        <position position="1"/>
    </location>
</feature>
<dbReference type="EMBL" id="JAMZMK010008069">
    <property type="protein sequence ID" value="KAI7742133.1"/>
    <property type="molecule type" value="Genomic_DNA"/>
</dbReference>
<evidence type="ECO:0000313" key="5">
    <source>
        <dbReference type="Proteomes" id="UP001206925"/>
    </source>
</evidence>
<dbReference type="SUPFAM" id="SSF101278">
    <property type="entry name" value="N-terminal domain of adenylylcyclase associated protein, CAP"/>
    <property type="match status" value="1"/>
</dbReference>
<accession>A0AAD5CHY7</accession>
<evidence type="ECO:0000313" key="4">
    <source>
        <dbReference type="EMBL" id="KAI7742133.1"/>
    </source>
</evidence>
<name>A0AAD5CHY7_AMBAR</name>
<dbReference type="GO" id="GO:0003779">
    <property type="term" value="F:actin binding"/>
    <property type="evidence" value="ECO:0007669"/>
    <property type="project" value="InterPro"/>
</dbReference>
<dbReference type="AlphaFoldDB" id="A0AAD5CHY7"/>
<feature type="domain" description="CAP N-terminal" evidence="3">
    <location>
        <begin position="5"/>
        <end position="92"/>
    </location>
</feature>
<reference evidence="4" key="1">
    <citation type="submission" date="2022-06" db="EMBL/GenBank/DDBJ databases">
        <title>Uncovering the hologenomic basis of an extraordinary plant invasion.</title>
        <authorList>
            <person name="Bieker V.C."/>
            <person name="Martin M.D."/>
            <person name="Gilbert T."/>
            <person name="Hodgins K."/>
            <person name="Battlay P."/>
            <person name="Petersen B."/>
            <person name="Wilson J."/>
        </authorList>
    </citation>
    <scope>NUCLEOTIDE SEQUENCE</scope>
    <source>
        <strain evidence="4">AA19_3_7</strain>
        <tissue evidence="4">Leaf</tissue>
    </source>
</reference>
<dbReference type="Proteomes" id="UP001206925">
    <property type="component" value="Unassembled WGS sequence"/>
</dbReference>
<feature type="compositionally biased region" description="Low complexity" evidence="2">
    <location>
        <begin position="101"/>
        <end position="111"/>
    </location>
</feature>
<dbReference type="GO" id="GO:0008179">
    <property type="term" value="F:adenylate cyclase binding"/>
    <property type="evidence" value="ECO:0007669"/>
    <property type="project" value="TreeGrafter"/>
</dbReference>
<organism evidence="4 5">
    <name type="scientific">Ambrosia artemisiifolia</name>
    <name type="common">Common ragweed</name>
    <dbReference type="NCBI Taxonomy" id="4212"/>
    <lineage>
        <taxon>Eukaryota</taxon>
        <taxon>Viridiplantae</taxon>
        <taxon>Streptophyta</taxon>
        <taxon>Embryophyta</taxon>
        <taxon>Tracheophyta</taxon>
        <taxon>Spermatophyta</taxon>
        <taxon>Magnoliopsida</taxon>
        <taxon>eudicotyledons</taxon>
        <taxon>Gunneridae</taxon>
        <taxon>Pentapetalae</taxon>
        <taxon>asterids</taxon>
        <taxon>campanulids</taxon>
        <taxon>Asterales</taxon>
        <taxon>Asteraceae</taxon>
        <taxon>Asteroideae</taxon>
        <taxon>Heliantheae alliance</taxon>
        <taxon>Heliantheae</taxon>
        <taxon>Ambrosia</taxon>
    </lineage>
</organism>
<feature type="region of interest" description="Disordered" evidence="2">
    <location>
        <begin position="100"/>
        <end position="119"/>
    </location>
</feature>
<comment type="similarity">
    <text evidence="1">Belongs to the CAP family.</text>
</comment>
<comment type="caution">
    <text evidence="4">The sequence shown here is derived from an EMBL/GenBank/DDBJ whole genome shotgun (WGS) entry which is preliminary data.</text>
</comment>
<dbReference type="PANTHER" id="PTHR10652">
    <property type="entry name" value="ADENYLYL CYCLASE-ASSOCIATED PROTEIN"/>
    <property type="match status" value="1"/>
</dbReference>
<proteinExistence type="inferred from homology"/>
<dbReference type="GO" id="GO:0007015">
    <property type="term" value="P:actin filament organization"/>
    <property type="evidence" value="ECO:0007669"/>
    <property type="project" value="TreeGrafter"/>
</dbReference>
<evidence type="ECO:0000259" key="3">
    <source>
        <dbReference type="Pfam" id="PF21938"/>
    </source>
</evidence>
<dbReference type="InterPro" id="IPR036222">
    <property type="entry name" value="CAP_N_sf"/>
</dbReference>
<dbReference type="PANTHER" id="PTHR10652:SF0">
    <property type="entry name" value="ADENYLYL CYCLASE-ASSOCIATED PROTEIN"/>
    <property type="match status" value="1"/>
</dbReference>
<dbReference type="InterPro" id="IPR053950">
    <property type="entry name" value="CAP_N"/>
</dbReference>
<evidence type="ECO:0000256" key="2">
    <source>
        <dbReference type="SAM" id="MobiDB-lite"/>
    </source>
</evidence>
<dbReference type="GO" id="GO:0005737">
    <property type="term" value="C:cytoplasm"/>
    <property type="evidence" value="ECO:0007669"/>
    <property type="project" value="TreeGrafter"/>
</dbReference>
<dbReference type="GO" id="GO:0019933">
    <property type="term" value="P:cAMP-mediated signaling"/>
    <property type="evidence" value="ECO:0007669"/>
    <property type="project" value="TreeGrafter"/>
</dbReference>
<dbReference type="InterPro" id="IPR001837">
    <property type="entry name" value="Adenylate_cyclase-assoc_CAP"/>
</dbReference>
<keyword evidence="5" id="KW-1185">Reference proteome</keyword>
<evidence type="ECO:0000256" key="1">
    <source>
        <dbReference type="ARBA" id="ARBA00007659"/>
    </source>
</evidence>
<sequence length="119" mass="13151">MTEGRRSDFFNHLKAVAESLTALAWIAYVGKDCGMSMPIAHVEESWQAAEFYNNKVLVEYRNKDSNHVEWARALKELYVPGLRNYVKTHYPLGPVWSATGSAVSAPPKASAPAPPPPPP</sequence>
<protein>
    <recommendedName>
        <fullName evidence="3">CAP N-terminal domain-containing protein</fullName>
    </recommendedName>
</protein>